<keyword evidence="1 2" id="KW-0808">Transferase</keyword>
<feature type="binding site" evidence="2">
    <location>
        <position position="29"/>
    </location>
    <ligand>
        <name>Mg(2+)</name>
        <dbReference type="ChEBI" id="CHEBI:18420"/>
    </ligand>
</feature>
<dbReference type="PANTHER" id="PTHR10291">
    <property type="entry name" value="DEHYDRODOLICHYL DIPHOSPHATE SYNTHASE FAMILY MEMBER"/>
    <property type="match status" value="1"/>
</dbReference>
<dbReference type="GO" id="GO:0016094">
    <property type="term" value="P:polyprenol biosynthetic process"/>
    <property type="evidence" value="ECO:0007669"/>
    <property type="project" value="TreeGrafter"/>
</dbReference>
<feature type="binding site" evidence="2">
    <location>
        <position position="216"/>
    </location>
    <ligand>
        <name>Mg(2+)</name>
        <dbReference type="ChEBI" id="CHEBI:18420"/>
    </ligand>
</feature>
<name>A0A6B3NBJ4_9CYAN</name>
<dbReference type="FunFam" id="3.40.1180.10:FF:000001">
    <property type="entry name" value="(2E,6E)-farnesyl-diphosphate-specific ditrans,polycis-undecaprenyl-diphosphate synthase"/>
    <property type="match status" value="1"/>
</dbReference>
<dbReference type="GO" id="GO:0045547">
    <property type="term" value="F:ditrans,polycis-polyprenyl diphosphate synthase [(2E,6E)-farnesyl diphosphate specific] activity"/>
    <property type="evidence" value="ECO:0007669"/>
    <property type="project" value="TreeGrafter"/>
</dbReference>
<dbReference type="AlphaFoldDB" id="A0A6B3NBJ4"/>
<dbReference type="InterPro" id="IPR018520">
    <property type="entry name" value="UPP_synth-like_CS"/>
</dbReference>
<feature type="active site" description="Proton acceptor" evidence="2">
    <location>
        <position position="77"/>
    </location>
</feature>
<dbReference type="NCBIfam" id="NF011405">
    <property type="entry name" value="PRK14830.1"/>
    <property type="match status" value="1"/>
</dbReference>
<dbReference type="EMBL" id="JAAHFQ010000300">
    <property type="protein sequence ID" value="NER29047.1"/>
    <property type="molecule type" value="Genomic_DNA"/>
</dbReference>
<feature type="binding site" evidence="2">
    <location>
        <position position="197"/>
    </location>
    <ligand>
        <name>substrate</name>
    </ligand>
</feature>
<comment type="cofactor">
    <cofactor evidence="2">
        <name>Mg(2+)</name>
        <dbReference type="ChEBI" id="CHEBI:18420"/>
    </cofactor>
    <text evidence="2">Binds 2 magnesium ions per subunit.</text>
</comment>
<dbReference type="Gene3D" id="3.40.1180.10">
    <property type="entry name" value="Decaprenyl diphosphate synthase-like"/>
    <property type="match status" value="1"/>
</dbReference>
<dbReference type="Pfam" id="PF01255">
    <property type="entry name" value="Prenyltransf"/>
    <property type="match status" value="1"/>
</dbReference>
<feature type="binding site" evidence="2">
    <location>
        <begin position="74"/>
        <end position="76"/>
    </location>
    <ligand>
        <name>substrate</name>
    </ligand>
</feature>
<feature type="binding site" evidence="2">
    <location>
        <begin position="30"/>
        <end position="33"/>
    </location>
    <ligand>
        <name>substrate</name>
    </ligand>
</feature>
<dbReference type="NCBIfam" id="TIGR00055">
    <property type="entry name" value="uppS"/>
    <property type="match status" value="1"/>
</dbReference>
<dbReference type="CDD" id="cd00475">
    <property type="entry name" value="Cis_IPPS"/>
    <property type="match status" value="1"/>
</dbReference>
<dbReference type="HAMAP" id="MF_01139">
    <property type="entry name" value="ISPT"/>
    <property type="match status" value="1"/>
</dbReference>
<comment type="subunit">
    <text evidence="2">Homodimer.</text>
</comment>
<accession>A0A6B3NBJ4</accession>
<feature type="active site" evidence="2">
    <location>
        <position position="29"/>
    </location>
</feature>
<evidence type="ECO:0000256" key="2">
    <source>
        <dbReference type="HAMAP-Rule" id="MF_01139"/>
    </source>
</evidence>
<dbReference type="PANTHER" id="PTHR10291:SF0">
    <property type="entry name" value="DEHYDRODOLICHYL DIPHOSPHATE SYNTHASE 2"/>
    <property type="match status" value="1"/>
</dbReference>
<dbReference type="SUPFAM" id="SSF64005">
    <property type="entry name" value="Undecaprenyl diphosphate synthase"/>
    <property type="match status" value="1"/>
</dbReference>
<dbReference type="GO" id="GO:0000287">
    <property type="term" value="F:magnesium ion binding"/>
    <property type="evidence" value="ECO:0007669"/>
    <property type="project" value="UniProtKB-UniRule"/>
</dbReference>
<comment type="caution">
    <text evidence="3">The sequence shown here is derived from an EMBL/GenBank/DDBJ whole genome shotgun (WGS) entry which is preliminary data.</text>
</comment>
<reference evidence="3" key="1">
    <citation type="submission" date="2019-11" db="EMBL/GenBank/DDBJ databases">
        <title>Genomic insights into an expanded diversity of filamentous marine cyanobacteria reveals the extraordinary biosynthetic potential of Moorea and Okeania.</title>
        <authorList>
            <person name="Ferreira Leao T."/>
            <person name="Wang M."/>
            <person name="Moss N."/>
            <person name="Da Silva R."/>
            <person name="Sanders J."/>
            <person name="Nurk S."/>
            <person name="Gurevich A."/>
            <person name="Humphrey G."/>
            <person name="Reher R."/>
            <person name="Zhu Q."/>
            <person name="Belda-Ferre P."/>
            <person name="Glukhov E."/>
            <person name="Rex R."/>
            <person name="Dorrestein P.C."/>
            <person name="Knight R."/>
            <person name="Pevzner P."/>
            <person name="Gerwick W.H."/>
            <person name="Gerwick L."/>
        </authorList>
    </citation>
    <scope>NUCLEOTIDE SEQUENCE</scope>
    <source>
        <strain evidence="3">SIO1C4</strain>
    </source>
</reference>
<evidence type="ECO:0000313" key="3">
    <source>
        <dbReference type="EMBL" id="NER29047.1"/>
    </source>
</evidence>
<gene>
    <name evidence="3" type="ORF">F6J89_15760</name>
</gene>
<sequence>MNNMQTLLQELPSDLDQDRLPRHVAVIMDGNGRWAKRRGLPRIMGHRQGVDVLKNLLRCCQDWGVKALTAYAFSTENWGRPLEEVDFLMTLFERVLVRELQEMMAENVRIQFVGNLSSLPSSLQSQIYRSMTLTKDNQGIQFTVATNYGGRQEILQACREIATQVQQGKIQPDNIDEALFSRHLYTANICDPDLLIRTSGEMRLSNFLLWQMAYAELYITDVYWPDFDRQQFHKALSAYQQRERRFGKV</sequence>
<evidence type="ECO:0000256" key="1">
    <source>
        <dbReference type="ARBA" id="ARBA00022679"/>
    </source>
</evidence>
<proteinExistence type="inferred from homology"/>
<comment type="function">
    <text evidence="2">Catalyzes the condensation of isopentenyl diphosphate (IPP) with allylic pyrophosphates generating different type of terpenoids.</text>
</comment>
<dbReference type="NCBIfam" id="NF011406">
    <property type="entry name" value="PRK14831.1"/>
    <property type="match status" value="1"/>
</dbReference>
<feature type="binding site" evidence="2">
    <location>
        <position position="46"/>
    </location>
    <ligand>
        <name>substrate</name>
    </ligand>
</feature>
<comment type="similarity">
    <text evidence="2">Belongs to the UPP synthase family.</text>
</comment>
<feature type="binding site" evidence="2">
    <location>
        <position position="78"/>
    </location>
    <ligand>
        <name>substrate</name>
    </ligand>
</feature>
<dbReference type="InterPro" id="IPR036424">
    <property type="entry name" value="UPP_synth-like_sf"/>
</dbReference>
<organism evidence="3">
    <name type="scientific">Symploca sp. SIO1C4</name>
    <dbReference type="NCBI Taxonomy" id="2607765"/>
    <lineage>
        <taxon>Bacteria</taxon>
        <taxon>Bacillati</taxon>
        <taxon>Cyanobacteriota</taxon>
        <taxon>Cyanophyceae</taxon>
        <taxon>Coleofasciculales</taxon>
        <taxon>Coleofasciculaceae</taxon>
        <taxon>Symploca</taxon>
    </lineage>
</organism>
<protein>
    <recommendedName>
        <fullName evidence="2">Isoprenyl transferase</fullName>
        <ecNumber evidence="2">2.5.1.-</ecNumber>
    </recommendedName>
</protein>
<feature type="binding site" evidence="2">
    <location>
        <position position="42"/>
    </location>
    <ligand>
        <name>substrate</name>
    </ligand>
</feature>
<dbReference type="PROSITE" id="PS01066">
    <property type="entry name" value="UPP_SYNTHASE"/>
    <property type="match status" value="1"/>
</dbReference>
<dbReference type="EC" id="2.5.1.-" evidence="2"/>
<feature type="binding site" evidence="2">
    <location>
        <position position="34"/>
    </location>
    <ligand>
        <name>substrate</name>
    </ligand>
</feature>
<keyword evidence="2" id="KW-0460">Magnesium</keyword>
<dbReference type="InterPro" id="IPR001441">
    <property type="entry name" value="UPP_synth-like"/>
</dbReference>
<keyword evidence="2" id="KW-0479">Metal-binding</keyword>
<feature type="binding site" evidence="2">
    <location>
        <position position="80"/>
    </location>
    <ligand>
        <name>substrate</name>
    </ligand>
</feature>
<feature type="binding site" evidence="2">
    <location>
        <begin position="203"/>
        <end position="205"/>
    </location>
    <ligand>
        <name>substrate</name>
    </ligand>
</feature>